<evidence type="ECO:0000313" key="2">
    <source>
        <dbReference type="Proteomes" id="UP000580250"/>
    </source>
</evidence>
<gene>
    <name evidence="1" type="ORF">MENT_LOCUS41492</name>
</gene>
<accession>A0A6V7WP79</accession>
<dbReference type="AlphaFoldDB" id="A0A6V7WP79"/>
<organism evidence="1 2">
    <name type="scientific">Meloidogyne enterolobii</name>
    <name type="common">Root-knot nematode worm</name>
    <name type="synonym">Meloidogyne mayaguensis</name>
    <dbReference type="NCBI Taxonomy" id="390850"/>
    <lineage>
        <taxon>Eukaryota</taxon>
        <taxon>Metazoa</taxon>
        <taxon>Ecdysozoa</taxon>
        <taxon>Nematoda</taxon>
        <taxon>Chromadorea</taxon>
        <taxon>Rhabditida</taxon>
        <taxon>Tylenchina</taxon>
        <taxon>Tylenchomorpha</taxon>
        <taxon>Tylenchoidea</taxon>
        <taxon>Meloidogynidae</taxon>
        <taxon>Meloidogyninae</taxon>
        <taxon>Meloidogyne</taxon>
    </lineage>
</organism>
<dbReference type="Proteomes" id="UP000580250">
    <property type="component" value="Unassembled WGS sequence"/>
</dbReference>
<dbReference type="EMBL" id="CAJEWN010000715">
    <property type="protein sequence ID" value="CAD2188819.1"/>
    <property type="molecule type" value="Genomic_DNA"/>
</dbReference>
<evidence type="ECO:0000313" key="1">
    <source>
        <dbReference type="EMBL" id="CAD2188819.1"/>
    </source>
</evidence>
<sequence length="44" mass="5309">MEEKMESENYNIEKDKRIAKLEEKNLLAFTSSVEKHPFFFNDNN</sequence>
<proteinExistence type="predicted"/>
<comment type="caution">
    <text evidence="1">The sequence shown here is derived from an EMBL/GenBank/DDBJ whole genome shotgun (WGS) entry which is preliminary data.</text>
</comment>
<reference evidence="1 2" key="1">
    <citation type="submission" date="2020-08" db="EMBL/GenBank/DDBJ databases">
        <authorList>
            <person name="Koutsovoulos G."/>
            <person name="Danchin GJ E."/>
        </authorList>
    </citation>
    <scope>NUCLEOTIDE SEQUENCE [LARGE SCALE GENOMIC DNA]</scope>
</reference>
<protein>
    <submittedName>
        <fullName evidence="1">Uncharacterized protein</fullName>
    </submittedName>
</protein>
<name>A0A6V7WP79_MELEN</name>